<reference evidence="2 3" key="1">
    <citation type="submission" date="2019-12" db="EMBL/GenBank/DDBJ databases">
        <title>Genomic-based taxomic classification of the family Erythrobacteraceae.</title>
        <authorList>
            <person name="Xu L."/>
        </authorList>
    </citation>
    <scope>NUCLEOTIDE SEQUENCE [LARGE SCALE GENOMIC DNA]</scope>
    <source>
        <strain evidence="2 3">S36</strain>
    </source>
</reference>
<gene>
    <name evidence="2" type="ORF">GRI97_07335</name>
</gene>
<keyword evidence="1" id="KW-0812">Transmembrane</keyword>
<proteinExistence type="predicted"/>
<organism evidence="2 3">
    <name type="scientific">Croceibacterium xixiisoli</name>
    <dbReference type="NCBI Taxonomy" id="1476466"/>
    <lineage>
        <taxon>Bacteria</taxon>
        <taxon>Pseudomonadati</taxon>
        <taxon>Pseudomonadota</taxon>
        <taxon>Alphaproteobacteria</taxon>
        <taxon>Sphingomonadales</taxon>
        <taxon>Erythrobacteraceae</taxon>
        <taxon>Croceibacterium</taxon>
    </lineage>
</organism>
<dbReference type="AlphaFoldDB" id="A0A6I4TS65"/>
<accession>A0A6I4TS65</accession>
<evidence type="ECO:0000256" key="1">
    <source>
        <dbReference type="SAM" id="Phobius"/>
    </source>
</evidence>
<sequence length="60" mass="6530">MNLSKLIRRLTRNEHGGTAIEYGLIVSLVVIAIVGAMKGVADENIKFWGRVETSVKASTD</sequence>
<keyword evidence="1" id="KW-0472">Membrane</keyword>
<dbReference type="OrthoDB" id="5325135at2"/>
<keyword evidence="3" id="KW-1185">Reference proteome</keyword>
<dbReference type="InterPro" id="IPR007047">
    <property type="entry name" value="Flp_Fap"/>
</dbReference>
<dbReference type="Pfam" id="PF04964">
    <property type="entry name" value="Flp_Fap"/>
    <property type="match status" value="1"/>
</dbReference>
<evidence type="ECO:0000313" key="2">
    <source>
        <dbReference type="EMBL" id="MXO98796.1"/>
    </source>
</evidence>
<dbReference type="Proteomes" id="UP000469430">
    <property type="component" value="Unassembled WGS sequence"/>
</dbReference>
<dbReference type="EMBL" id="WTYJ01000001">
    <property type="protein sequence ID" value="MXO98796.1"/>
    <property type="molecule type" value="Genomic_DNA"/>
</dbReference>
<evidence type="ECO:0000313" key="3">
    <source>
        <dbReference type="Proteomes" id="UP000469430"/>
    </source>
</evidence>
<comment type="caution">
    <text evidence="2">The sequence shown here is derived from an EMBL/GenBank/DDBJ whole genome shotgun (WGS) entry which is preliminary data.</text>
</comment>
<keyword evidence="1" id="KW-1133">Transmembrane helix</keyword>
<name>A0A6I4TS65_9SPHN</name>
<protein>
    <submittedName>
        <fullName evidence="2">Flp family type IVb pilin</fullName>
    </submittedName>
</protein>
<dbReference type="RefSeq" id="WP_161390397.1">
    <property type="nucleotide sequence ID" value="NZ_JBHSCP010000001.1"/>
</dbReference>
<feature type="transmembrane region" description="Helical" evidence="1">
    <location>
        <begin position="20"/>
        <end position="41"/>
    </location>
</feature>